<accession>A0A5C6EJ27</accession>
<dbReference type="InterPro" id="IPR009006">
    <property type="entry name" value="Ala_racemase/Decarboxylase_C"/>
</dbReference>
<comment type="caution">
    <text evidence="1">The sequence shown here is derived from an EMBL/GenBank/DDBJ whole genome shotgun (WGS) entry which is preliminary data.</text>
</comment>
<evidence type="ECO:0000313" key="1">
    <source>
        <dbReference type="EMBL" id="TWU48087.1"/>
    </source>
</evidence>
<gene>
    <name evidence="1" type="primary">lysA_1</name>
    <name evidence="1" type="ORF">Poly59_49320</name>
</gene>
<dbReference type="Gene3D" id="2.40.37.10">
    <property type="entry name" value="Lyase, Ornithine Decarboxylase, Chain A, domain 1"/>
    <property type="match status" value="1"/>
</dbReference>
<dbReference type="Gene3D" id="3.20.20.10">
    <property type="entry name" value="Alanine racemase"/>
    <property type="match status" value="1"/>
</dbReference>
<dbReference type="RefSeq" id="WP_146536499.1">
    <property type="nucleotide sequence ID" value="NZ_SJPX01000005.1"/>
</dbReference>
<evidence type="ECO:0000313" key="2">
    <source>
        <dbReference type="Proteomes" id="UP000317977"/>
    </source>
</evidence>
<protein>
    <submittedName>
        <fullName evidence="1">Diaminopimelate decarboxylase</fullName>
        <ecNumber evidence="1">4.1.1.20</ecNumber>
    </submittedName>
</protein>
<proteinExistence type="predicted"/>
<dbReference type="EC" id="4.1.1.20" evidence="1"/>
<dbReference type="AlphaFoldDB" id="A0A5C6EJ27"/>
<dbReference type="OrthoDB" id="9802241at2"/>
<keyword evidence="1" id="KW-0456">Lyase</keyword>
<sequence>MPLSAEKIRDFASRFPTPLLLDDDSEIAKRLATIGQFDRVRTSTIRDESVASLTVLRESGLALNTDCLAAAERAKAAGFLTTPNRPEILFSADAFDQRTLGELIRLGVPIDCGSPEMISQLGDRCPGTEITISVNPDLGSSIGRGIWTDEVEASLLRADQDGVMVTGLRILAGDAATPDEIAKSAESVAYQIGRTLRTLILPVTPSSSGERTFDDPFAGIVQRLAQTFEHPIELHADVGSWLRRGTRLAIAEVRSVKKAGTRTIATLEIDSFALRNPAELTVIARTGDAYQRQSIEILVTGRKSNDYLVAATIPIPRVGDLMAWRVTDYDE</sequence>
<keyword evidence="2" id="KW-1185">Reference proteome</keyword>
<reference evidence="1 2" key="1">
    <citation type="submission" date="2019-02" db="EMBL/GenBank/DDBJ databases">
        <title>Deep-cultivation of Planctomycetes and their phenomic and genomic characterization uncovers novel biology.</title>
        <authorList>
            <person name="Wiegand S."/>
            <person name="Jogler M."/>
            <person name="Boedeker C."/>
            <person name="Pinto D."/>
            <person name="Vollmers J."/>
            <person name="Rivas-Marin E."/>
            <person name="Kohn T."/>
            <person name="Peeters S.H."/>
            <person name="Heuer A."/>
            <person name="Rast P."/>
            <person name="Oberbeckmann S."/>
            <person name="Bunk B."/>
            <person name="Jeske O."/>
            <person name="Meyerdierks A."/>
            <person name="Storesund J.E."/>
            <person name="Kallscheuer N."/>
            <person name="Luecker S."/>
            <person name="Lage O.M."/>
            <person name="Pohl T."/>
            <person name="Merkel B.J."/>
            <person name="Hornburger P."/>
            <person name="Mueller R.-W."/>
            <person name="Bruemmer F."/>
            <person name="Labrenz M."/>
            <person name="Spormann A.M."/>
            <person name="Op Den Camp H."/>
            <person name="Overmann J."/>
            <person name="Amann R."/>
            <person name="Jetten M.S.M."/>
            <person name="Mascher T."/>
            <person name="Medema M.H."/>
            <person name="Devos D.P."/>
            <person name="Kaster A.-K."/>
            <person name="Ovreas L."/>
            <person name="Rohde M."/>
            <person name="Galperin M.Y."/>
            <person name="Jogler C."/>
        </authorList>
    </citation>
    <scope>NUCLEOTIDE SEQUENCE [LARGE SCALE GENOMIC DNA]</scope>
    <source>
        <strain evidence="1 2">Poly59</strain>
    </source>
</reference>
<name>A0A5C6EJ27_9BACT</name>
<dbReference type="EMBL" id="SJPX01000005">
    <property type="protein sequence ID" value="TWU48087.1"/>
    <property type="molecule type" value="Genomic_DNA"/>
</dbReference>
<dbReference type="GO" id="GO:0008836">
    <property type="term" value="F:diaminopimelate decarboxylase activity"/>
    <property type="evidence" value="ECO:0007669"/>
    <property type="project" value="UniProtKB-EC"/>
</dbReference>
<dbReference type="SUPFAM" id="SSF51419">
    <property type="entry name" value="PLP-binding barrel"/>
    <property type="match status" value="1"/>
</dbReference>
<dbReference type="Proteomes" id="UP000317977">
    <property type="component" value="Unassembled WGS sequence"/>
</dbReference>
<organism evidence="1 2">
    <name type="scientific">Rubripirellula reticaptiva</name>
    <dbReference type="NCBI Taxonomy" id="2528013"/>
    <lineage>
        <taxon>Bacteria</taxon>
        <taxon>Pseudomonadati</taxon>
        <taxon>Planctomycetota</taxon>
        <taxon>Planctomycetia</taxon>
        <taxon>Pirellulales</taxon>
        <taxon>Pirellulaceae</taxon>
        <taxon>Rubripirellula</taxon>
    </lineage>
</organism>
<dbReference type="InterPro" id="IPR029066">
    <property type="entry name" value="PLP-binding_barrel"/>
</dbReference>